<dbReference type="InterPro" id="IPR050891">
    <property type="entry name" value="TatD-type_Hydrolase"/>
</dbReference>
<dbReference type="PANTHER" id="PTHR10060:SF15">
    <property type="entry name" value="DEOXYRIBONUCLEASE TATDN1"/>
    <property type="match status" value="1"/>
</dbReference>
<keyword evidence="3" id="KW-0479">Metal-binding</keyword>
<evidence type="ECO:0000256" key="6">
    <source>
        <dbReference type="ARBA" id="ARBA00045223"/>
    </source>
</evidence>
<dbReference type="PROSITE" id="PS01090">
    <property type="entry name" value="TATD_2"/>
    <property type="match status" value="1"/>
</dbReference>
<keyword evidence="8" id="KW-1185">Reference proteome</keyword>
<dbReference type="EMBL" id="KN747749">
    <property type="protein sequence ID" value="KIH51069.1"/>
    <property type="molecule type" value="Genomic_DNA"/>
</dbReference>
<evidence type="ECO:0000256" key="5">
    <source>
        <dbReference type="ARBA" id="ARBA00039767"/>
    </source>
</evidence>
<dbReference type="GO" id="GO:0005829">
    <property type="term" value="C:cytosol"/>
    <property type="evidence" value="ECO:0007669"/>
    <property type="project" value="TreeGrafter"/>
</dbReference>
<name>A0A0C2FWQ8_9BILA</name>
<reference evidence="7 8" key="1">
    <citation type="submission" date="2013-12" db="EMBL/GenBank/DDBJ databases">
        <title>Draft genome of the parsitic nematode Ancylostoma duodenale.</title>
        <authorList>
            <person name="Mitreva M."/>
        </authorList>
    </citation>
    <scope>NUCLEOTIDE SEQUENCE [LARGE SCALE GENOMIC DNA]</scope>
    <source>
        <strain evidence="7 8">Zhejiang</strain>
    </source>
</reference>
<dbReference type="SUPFAM" id="SSF51556">
    <property type="entry name" value="Metallo-dependent hydrolases"/>
    <property type="match status" value="1"/>
</dbReference>
<evidence type="ECO:0000256" key="4">
    <source>
        <dbReference type="ARBA" id="ARBA00022801"/>
    </source>
</evidence>
<dbReference type="Proteomes" id="UP000054047">
    <property type="component" value="Unassembled WGS sequence"/>
</dbReference>
<dbReference type="Gene3D" id="3.20.20.140">
    <property type="entry name" value="Metal-dependent hydrolases"/>
    <property type="match status" value="1"/>
</dbReference>
<dbReference type="GO" id="GO:0008310">
    <property type="term" value="F:single-stranded DNA 3'-5' DNA exonuclease activity"/>
    <property type="evidence" value="ECO:0007669"/>
    <property type="project" value="TreeGrafter"/>
</dbReference>
<dbReference type="InterPro" id="IPR001130">
    <property type="entry name" value="TatD-like"/>
</dbReference>
<accession>A0A0C2FWQ8</accession>
<gene>
    <name evidence="7" type="ORF">ANCDUO_18848</name>
</gene>
<dbReference type="Pfam" id="PF01026">
    <property type="entry name" value="TatD_DNase"/>
    <property type="match status" value="1"/>
</dbReference>
<organism evidence="7 8">
    <name type="scientific">Ancylostoma duodenale</name>
    <dbReference type="NCBI Taxonomy" id="51022"/>
    <lineage>
        <taxon>Eukaryota</taxon>
        <taxon>Metazoa</taxon>
        <taxon>Ecdysozoa</taxon>
        <taxon>Nematoda</taxon>
        <taxon>Chromadorea</taxon>
        <taxon>Rhabditida</taxon>
        <taxon>Rhabditina</taxon>
        <taxon>Rhabditomorpha</taxon>
        <taxon>Strongyloidea</taxon>
        <taxon>Ancylostomatidae</taxon>
        <taxon>Ancylostomatinae</taxon>
        <taxon>Ancylostoma</taxon>
    </lineage>
</organism>
<evidence type="ECO:0000256" key="3">
    <source>
        <dbReference type="ARBA" id="ARBA00022723"/>
    </source>
</evidence>
<dbReference type="InterPro" id="IPR018228">
    <property type="entry name" value="DNase_TatD-rel_CS"/>
</dbReference>
<sequence>MITGTCEKSHEQCVAVGECGLDFNRNFSPQDVQKEVELACELNKPLFIHEREAHEDMVRILSDAGERLPPAVIHCFTGTEDEAKKYVDMGYYIGLTGEVT</sequence>
<evidence type="ECO:0000256" key="1">
    <source>
        <dbReference type="ARBA" id="ARBA00009275"/>
    </source>
</evidence>
<dbReference type="InterPro" id="IPR032466">
    <property type="entry name" value="Metal_Hydrolase"/>
</dbReference>
<proteinExistence type="inferred from homology"/>
<keyword evidence="4" id="KW-0378">Hydrolase</keyword>
<protein>
    <recommendedName>
        <fullName evidence="5">Deoxyribonuclease TATDN1</fullName>
    </recommendedName>
</protein>
<keyword evidence="2" id="KW-0540">Nuclease</keyword>
<evidence type="ECO:0000313" key="7">
    <source>
        <dbReference type="EMBL" id="KIH51069.1"/>
    </source>
</evidence>
<comment type="function">
    <text evidence="6">Deoxyribonuclease which catalyzes (in vitro) the decatenation of kinetoplast DNA, which are circular DNA catenated to each other, producing linear DNA molecules. Plays an important role in chromosomal segregation and cell cycle progression during eye development probably via its DNA decatenation activity.</text>
</comment>
<evidence type="ECO:0000313" key="8">
    <source>
        <dbReference type="Proteomes" id="UP000054047"/>
    </source>
</evidence>
<comment type="similarity">
    <text evidence="1">Belongs to the metallo-dependent hydrolases superfamily. TatD-type hydrolase family.</text>
</comment>
<evidence type="ECO:0000256" key="2">
    <source>
        <dbReference type="ARBA" id="ARBA00022722"/>
    </source>
</evidence>
<dbReference type="OrthoDB" id="413993at2759"/>
<dbReference type="GO" id="GO:0046872">
    <property type="term" value="F:metal ion binding"/>
    <property type="evidence" value="ECO:0007669"/>
    <property type="project" value="UniProtKB-KW"/>
</dbReference>
<dbReference type="AlphaFoldDB" id="A0A0C2FWQ8"/>
<dbReference type="PANTHER" id="PTHR10060">
    <property type="entry name" value="TATD FAMILY DEOXYRIBONUCLEASE"/>
    <property type="match status" value="1"/>
</dbReference>